<organism evidence="2 5">
    <name type="scientific">Didymodactylos carnosus</name>
    <dbReference type="NCBI Taxonomy" id="1234261"/>
    <lineage>
        <taxon>Eukaryota</taxon>
        <taxon>Metazoa</taxon>
        <taxon>Spiralia</taxon>
        <taxon>Gnathifera</taxon>
        <taxon>Rotifera</taxon>
        <taxon>Eurotatoria</taxon>
        <taxon>Bdelloidea</taxon>
        <taxon>Philodinida</taxon>
        <taxon>Philodinidae</taxon>
        <taxon>Didymodactylos</taxon>
    </lineage>
</organism>
<sequence>LSNLTVISYPKSATFLIYKGEFSSADDIVNVSVMIPITHHGCYLVRAKAAAMIPQCRRKHKRFTLGGAALLTAGAAPGLGTRNAVEIKKLQARIFPYH</sequence>
<reference evidence="2" key="1">
    <citation type="submission" date="2021-02" db="EMBL/GenBank/DDBJ databases">
        <authorList>
            <person name="Nowell W R."/>
        </authorList>
    </citation>
    <scope>NUCLEOTIDE SEQUENCE</scope>
</reference>
<evidence type="ECO:0000313" key="1">
    <source>
        <dbReference type="EMBL" id="CAF1166360.1"/>
    </source>
</evidence>
<evidence type="ECO:0000313" key="2">
    <source>
        <dbReference type="EMBL" id="CAF1534360.1"/>
    </source>
</evidence>
<gene>
    <name evidence="2" type="ORF">GPM918_LOCUS38240</name>
    <name evidence="1" type="ORF">OVA965_LOCUS22348</name>
    <name evidence="4" type="ORF">SRO942_LOCUS39054</name>
    <name evidence="3" type="ORF">TMI583_LOCUS23061</name>
</gene>
<keyword evidence="5" id="KW-1185">Reference proteome</keyword>
<dbReference type="EMBL" id="CAJNOK010012573">
    <property type="protein sequence ID" value="CAF1166360.1"/>
    <property type="molecule type" value="Genomic_DNA"/>
</dbReference>
<feature type="non-terminal residue" evidence="2">
    <location>
        <position position="1"/>
    </location>
</feature>
<dbReference type="Proteomes" id="UP000682733">
    <property type="component" value="Unassembled WGS sequence"/>
</dbReference>
<accession>A0A815VT34</accession>
<evidence type="ECO:0000313" key="3">
    <source>
        <dbReference type="EMBL" id="CAF3977895.1"/>
    </source>
</evidence>
<evidence type="ECO:0000313" key="5">
    <source>
        <dbReference type="Proteomes" id="UP000663829"/>
    </source>
</evidence>
<dbReference type="Proteomes" id="UP000677228">
    <property type="component" value="Unassembled WGS sequence"/>
</dbReference>
<dbReference type="EMBL" id="CAJOBA010034094">
    <property type="protein sequence ID" value="CAF3977895.1"/>
    <property type="molecule type" value="Genomic_DNA"/>
</dbReference>
<dbReference type="EMBL" id="CAJOBC010090742">
    <property type="protein sequence ID" value="CAF4394063.1"/>
    <property type="molecule type" value="Genomic_DNA"/>
</dbReference>
<comment type="caution">
    <text evidence="2">The sequence shown here is derived from an EMBL/GenBank/DDBJ whole genome shotgun (WGS) entry which is preliminary data.</text>
</comment>
<protein>
    <submittedName>
        <fullName evidence="2">Uncharacterized protein</fullName>
    </submittedName>
</protein>
<dbReference type="EMBL" id="CAJNOQ010025141">
    <property type="protein sequence ID" value="CAF1534360.1"/>
    <property type="molecule type" value="Genomic_DNA"/>
</dbReference>
<dbReference type="Proteomes" id="UP000663829">
    <property type="component" value="Unassembled WGS sequence"/>
</dbReference>
<dbReference type="Proteomes" id="UP000681722">
    <property type="component" value="Unassembled WGS sequence"/>
</dbReference>
<proteinExistence type="predicted"/>
<evidence type="ECO:0000313" key="4">
    <source>
        <dbReference type="EMBL" id="CAF4394063.1"/>
    </source>
</evidence>
<name>A0A815VT34_9BILA</name>
<dbReference type="AlphaFoldDB" id="A0A815VT34"/>